<evidence type="ECO:0000259" key="10">
    <source>
        <dbReference type="Pfam" id="PF22744"/>
    </source>
</evidence>
<keyword evidence="3 7" id="KW-0812">Transmembrane</keyword>
<dbReference type="Pfam" id="PF22744">
    <property type="entry name" value="Toast-rack_PspC-Cterm"/>
    <property type="match status" value="1"/>
</dbReference>
<dbReference type="AlphaFoldDB" id="A0A1I7H3I4"/>
<feature type="domain" description="PspC-related ToastRack" evidence="10">
    <location>
        <begin position="392"/>
        <end position="519"/>
    </location>
</feature>
<evidence type="ECO:0000256" key="6">
    <source>
        <dbReference type="SAM" id="MobiDB-lite"/>
    </source>
</evidence>
<dbReference type="Pfam" id="PF04024">
    <property type="entry name" value="PspC"/>
    <property type="match status" value="1"/>
</dbReference>
<feature type="transmembrane region" description="Helical" evidence="7">
    <location>
        <begin position="322"/>
        <end position="340"/>
    </location>
</feature>
<dbReference type="OrthoDB" id="5772680at2"/>
<feature type="compositionally biased region" description="Acidic residues" evidence="6">
    <location>
        <begin position="523"/>
        <end position="551"/>
    </location>
</feature>
<gene>
    <name evidence="11" type="ORF">SAMN05216480_10713</name>
</gene>
<dbReference type="GO" id="GO:0005886">
    <property type="term" value="C:plasma membrane"/>
    <property type="evidence" value="ECO:0007669"/>
    <property type="project" value="UniProtKB-SubCell"/>
</dbReference>
<feature type="transmembrane region" description="Helical" evidence="7">
    <location>
        <begin position="236"/>
        <end position="261"/>
    </location>
</feature>
<dbReference type="InterPro" id="IPR007168">
    <property type="entry name" value="Phageshock_PspC_N"/>
</dbReference>
<evidence type="ECO:0000259" key="8">
    <source>
        <dbReference type="Pfam" id="PF04024"/>
    </source>
</evidence>
<comment type="subcellular location">
    <subcellularLocation>
        <location evidence="1">Cell membrane</location>
        <topology evidence="1">Single-pass membrane protein</topology>
    </subcellularLocation>
</comment>
<dbReference type="Proteomes" id="UP000199138">
    <property type="component" value="Unassembled WGS sequence"/>
</dbReference>
<evidence type="ECO:0000313" key="11">
    <source>
        <dbReference type="EMBL" id="SFU55258.1"/>
    </source>
</evidence>
<keyword evidence="2" id="KW-1003">Cell membrane</keyword>
<sequence length="561" mass="63800">MNKTININLGGMFFHIDEEAFSKLQHYLNTIKRSFSDSQGRDEIISDIEARIAELFSERLVNERQVVSITDVNEVITIMGQPEDYMVDEEIFEDEPAKKTKSTKNNKQLLRDPDNKYISGVSSGLAYYLGIDALWVRLLWILLLFASFFSIILVYIIFWIVMPEATTTAQKLAMRGEPVNISNIEKKVKEGFDDVTERVKNVDYEKVGRKVKSGSQTVFESIGNVLVSILKVIGKFFGILIIIVAASTLIGLILSLFAVGSTSFMQFPPITHVQTYFLSGIPLWFFSLCIFFAIGIPFLFLFILGLKIIFSSIKSIGNVAKYSLLGVWILSVLGLIFFGLKKAAETSTRTTISENYELNVSQDNTLTILLSDRKLYNNISSSNGIQYVEVDGEQKIYKTSVYLDIEHTRDSVGFIRISKRSEGANLRAAKDAANDIIYSYSFNNNTLELNDYLFTEVENGYFEQRIYVTVYLPTNTHVDLDASLKRVLRSVDNNFDIYDRDMPDYQWLMGKEQLECVNCDFPESETEVTEDETLEEDNTVIETDTDPEPVLEVERRASDSE</sequence>
<dbReference type="Pfam" id="PF22571">
    <property type="entry name" value="LiaI-LiaF-TM_PspC"/>
    <property type="match status" value="1"/>
</dbReference>
<keyword evidence="12" id="KW-1185">Reference proteome</keyword>
<evidence type="ECO:0000256" key="4">
    <source>
        <dbReference type="ARBA" id="ARBA00022989"/>
    </source>
</evidence>
<reference evidence="11 12" key="1">
    <citation type="submission" date="2016-10" db="EMBL/GenBank/DDBJ databases">
        <authorList>
            <person name="de Groot N.N."/>
        </authorList>
    </citation>
    <scope>NUCLEOTIDE SEQUENCE [LARGE SCALE GENOMIC DNA]</scope>
    <source>
        <strain evidence="11 12">CGMCC 1.12333</strain>
    </source>
</reference>
<name>A0A1I7H3I4_9FLAO</name>
<feature type="transmembrane region" description="Helical" evidence="7">
    <location>
        <begin position="141"/>
        <end position="162"/>
    </location>
</feature>
<feature type="domain" description="Phage shock protein PspC N-terminal" evidence="8">
    <location>
        <begin position="107"/>
        <end position="165"/>
    </location>
</feature>
<evidence type="ECO:0000259" key="9">
    <source>
        <dbReference type="Pfam" id="PF22571"/>
    </source>
</evidence>
<evidence type="ECO:0000256" key="7">
    <source>
        <dbReference type="SAM" id="Phobius"/>
    </source>
</evidence>
<feature type="domain" description="PspC-related transmembrane region" evidence="9">
    <location>
        <begin position="204"/>
        <end position="345"/>
    </location>
</feature>
<proteinExistence type="predicted"/>
<dbReference type="InterPro" id="IPR054319">
    <property type="entry name" value="PspC-rel_ToastRack"/>
</dbReference>
<dbReference type="EMBL" id="FPBK01000007">
    <property type="protein sequence ID" value="SFU55258.1"/>
    <property type="molecule type" value="Genomic_DNA"/>
</dbReference>
<accession>A0A1I7H3I4</accession>
<dbReference type="STRING" id="1224947.SAMN05216480_10713"/>
<evidence type="ECO:0000256" key="1">
    <source>
        <dbReference type="ARBA" id="ARBA00004162"/>
    </source>
</evidence>
<feature type="transmembrane region" description="Helical" evidence="7">
    <location>
        <begin position="281"/>
        <end position="310"/>
    </location>
</feature>
<evidence type="ECO:0000313" key="12">
    <source>
        <dbReference type="Proteomes" id="UP000199138"/>
    </source>
</evidence>
<dbReference type="RefSeq" id="WP_093025081.1">
    <property type="nucleotide sequence ID" value="NZ_FPBK01000007.1"/>
</dbReference>
<organism evidence="11 12">
    <name type="scientific">Pustulibacterium marinum</name>
    <dbReference type="NCBI Taxonomy" id="1224947"/>
    <lineage>
        <taxon>Bacteria</taxon>
        <taxon>Pseudomonadati</taxon>
        <taxon>Bacteroidota</taxon>
        <taxon>Flavobacteriia</taxon>
        <taxon>Flavobacteriales</taxon>
        <taxon>Flavobacteriaceae</taxon>
        <taxon>Pustulibacterium</taxon>
    </lineage>
</organism>
<dbReference type="InterPro" id="IPR054321">
    <property type="entry name" value="PspC-rel_TM"/>
</dbReference>
<feature type="transmembrane region" description="Helical" evidence="7">
    <location>
        <begin position="117"/>
        <end position="135"/>
    </location>
</feature>
<feature type="compositionally biased region" description="Basic and acidic residues" evidence="6">
    <location>
        <begin position="552"/>
        <end position="561"/>
    </location>
</feature>
<dbReference type="PANTHER" id="PTHR33885">
    <property type="entry name" value="PHAGE SHOCK PROTEIN C"/>
    <property type="match status" value="1"/>
</dbReference>
<protein>
    <submittedName>
        <fullName evidence="11">Phage shock protein C (PspC) family protein</fullName>
    </submittedName>
</protein>
<dbReference type="PANTHER" id="PTHR33885:SF3">
    <property type="entry name" value="PHAGE SHOCK PROTEIN C"/>
    <property type="match status" value="1"/>
</dbReference>
<dbReference type="InterPro" id="IPR052027">
    <property type="entry name" value="PspC"/>
</dbReference>
<keyword evidence="4 7" id="KW-1133">Transmembrane helix</keyword>
<evidence type="ECO:0000256" key="5">
    <source>
        <dbReference type="ARBA" id="ARBA00023136"/>
    </source>
</evidence>
<evidence type="ECO:0000256" key="3">
    <source>
        <dbReference type="ARBA" id="ARBA00022692"/>
    </source>
</evidence>
<keyword evidence="5 7" id="KW-0472">Membrane</keyword>
<feature type="region of interest" description="Disordered" evidence="6">
    <location>
        <begin position="523"/>
        <end position="561"/>
    </location>
</feature>
<evidence type="ECO:0000256" key="2">
    <source>
        <dbReference type="ARBA" id="ARBA00022475"/>
    </source>
</evidence>